<feature type="compositionally biased region" description="Low complexity" evidence="1">
    <location>
        <begin position="763"/>
        <end position="775"/>
    </location>
</feature>
<name>A0A0N9R0T4_9VIRU</name>
<evidence type="ECO:0000313" key="3">
    <source>
        <dbReference type="Proteomes" id="UP000203826"/>
    </source>
</evidence>
<feature type="compositionally biased region" description="Basic and acidic residues" evidence="1">
    <location>
        <begin position="953"/>
        <end position="964"/>
    </location>
</feature>
<dbReference type="KEGG" id="vg:26049212"/>
<accession>A0A0N9R0T4</accession>
<feature type="compositionally biased region" description="Acidic residues" evidence="1">
    <location>
        <begin position="1966"/>
        <end position="2032"/>
    </location>
</feature>
<evidence type="ECO:0000256" key="1">
    <source>
        <dbReference type="SAM" id="MobiDB-lite"/>
    </source>
</evidence>
<keyword evidence="3" id="KW-1185">Reference proteome</keyword>
<feature type="region of interest" description="Disordered" evidence="1">
    <location>
        <begin position="1931"/>
        <end position="2043"/>
    </location>
</feature>
<feature type="compositionally biased region" description="Basic and acidic residues" evidence="1">
    <location>
        <begin position="2033"/>
        <end position="2043"/>
    </location>
</feature>
<feature type="region of interest" description="Disordered" evidence="1">
    <location>
        <begin position="680"/>
        <end position="832"/>
    </location>
</feature>
<dbReference type="Proteomes" id="UP000203826">
    <property type="component" value="Segment"/>
</dbReference>
<protein>
    <submittedName>
        <fullName evidence="2">Repeat containing protein</fullName>
    </submittedName>
</protein>
<dbReference type="EMBL" id="KT820662">
    <property type="protein sequence ID" value="ALH23251.1"/>
    <property type="molecule type" value="Genomic_DNA"/>
</dbReference>
<sequence length="2317" mass="264104">MAQEIFKICHLKDNKIYKIDVFNGDTKHIGQNIKDIYTSDINILNNFFDEEEKKTILDNSIDVFYHEIYIYIDDTIETIKKKLISTNNVAFEEIYFFYTYTKNLTSYEIYSNLTQNNKLPLTKSFFIQFLLNTNQETLLDTIPDKAEYSYNDILELKLDDKDLLINTPLGQSMSYYSNLYPITANPFTTLIFNDDSKFISDLIKTNNKSLLLDNNLKTINKNIIYCCTANNVVDYIAREKLSDQECIKLYYPYLVKLEILSLSVLTEKSPMLISKSKEMIDENFERNNNNIALFNDIYNEKTSELKYNNKGINKLEFTIKPIIAYTIPIDIIFKTLHADKNVPLIKFNPSKKMENLYRLYSDKISTKGTKIPFLSKSKIFKFMKTIGTSKSVTCYITYDYEDTIIPILCKFSPDTSITISLDIEKPLTIEAINNIIIDAVNPIINIVKSKLEESGYQITLFNGIGKDNIEIIDLTYSLSIDITHNININSNIGCISSIFNIEQSNLRKGIFMRFKRITNFSEMDSIEAFILDFYKKEDVTPEEIIQGLVEYFRMSESAARARVAEVLRSTEVVKTLYKSKQIRNKNNPGFLTKIELENFSSTANISVSGINNINYLLTIPLYLDSLLRITQNPDSTGVSQEIINQLCLKKEIIEKEVIKEIEAIESEIKDVGELDIDTIDKPGNLFTQPVEIGKDDEDDYDEDLQKTFFASDDEDDDDDDEQDGGADIELGSSVGSSPKDSPGIELGSSVGSSPKDSPGIALGSSVGSSPKGSPGIALGSSVGSSPKDSPGIALGSSVGSSPKDSPGIALGSSVGSSPKDSPGIALGSSVGLSPKDTDIALGSSVGLSPKDTDIALGSLVGLSPKDSPGIALGSSVGLSPKDTDIALGSSVGSSPNKSEEIELLEDLLEKTLSENKEINKEIVSKEKDIAEEEEEIVLNEKDIPEEEEEEVALENKDVTKEDEKEKTLNPFKSILVTKTKPAPKKAVQLQEPSKPKLVIQPVTEKPKQVSKLLIKPNITTEGNVLKRDITGMSLSNPNPFEDRLKKRAPKLFTYDLGGKYSGYNRICPSNVRRQPVILTDSEKEKIDKDHPDSYKHAINYGIPGGEKFWYICPRYWSLKDNTSLTEEEVKSGKYGNVIPFKGKDGKPIKSVPENTSIFEFNAPSEHMKQGKYVEHYPGFIQSDSHPSGYCLPCCFKQWDSKEQKRRREQCLDKEEGLPIVQPDKIVKDDYIKGAEKFPIQPKRMGFLPLVIQRFLRTDNQKCQVSASNVSLKPNHVCLLRQGVEFSRNKSFIACIADVYSSVTKQKTILISQMQDILANSIDLDRFATLQNGSLINVFYKENNSIVLDEYKETILYEKTDLTNENQKLALLKIISAYINFKQFLLSENELIDYTYLWDLICKNNDKLFLQGLNLIILELLENDMTDNINIICPTNHFSNQYFDVNKKTLLLIKNNEYFEPIYLFEDKGSILNIQRLFNLNDPNILPDLKDAIISITKIIQKNCMSLPSIPDIYTFQQNISLVEIIKRLKDTNYKITNQVLNYNGKVIGILVVKDLSEKNFVPCFPSNIIVDLGSDILWIDDVFWNSYEMTKIFLEELNRETNGGILSLPKIKVIEEELIVGIITETNQFVAVIPEPNISEDNLEILDHSDFIVADRVSLLSQEKDKERITLIKNIKLEKNFYDSFRNTIRILLGNPENSEIRQKLQNLIEDKNLVYFKKLELIEQTLRLLTVDAIKFILYSDSLIDQIDEISSCIVKDEEQCRKNNYCLLSEGNKCSLLIPKNNLLTGFDNEIQYFGKIADELIRYYRIKKFIFEPQTFLTFSSVKYNLRENELLIIQSLLNQEYFTDLIPLKDSKFSDITSYDTINPNISTKYVPIINLTEEELVEELPKEPVIKSIKSFKIIPSTSKIKSVIFGNLPTELTLPELPELEESELEQPELEQPELEQPELEQPELEQPELKQPELEQPELEQPELEQPEVEQLELEQPELEQPEVEQPELEQPELEQPEVEQPEVEQPEVEQPEVEQPEVEQPEVKTKTQLKDKDLSESKINFTSFINCKKEQKVLTDKWKNLFIKGVNSITYTNISPFCSFQLIIEIITNFNPAINITSINKLKEILLSQYETYRLDTYRIGNIWKQQGKKEIAEKLLLGSITLETAIMNETYYISNLDILLLSEYYKIPIIILSKVKLTENNKTFLVTNKSSDEDYYFILVLPVKANTVQEYKLFMLNKNPKINLRSVNLPIKTDIRISSNFDFKAYLRIDEPVKLKIMPKKSTVKETKKVKEDVDEDELDEEELLKALEALEMQTPKIVRPQSI</sequence>
<evidence type="ECO:0000313" key="2">
    <source>
        <dbReference type="EMBL" id="ALH23251.1"/>
    </source>
</evidence>
<feature type="region of interest" description="Disordered" evidence="1">
    <location>
        <begin position="939"/>
        <end position="964"/>
    </location>
</feature>
<organism evidence="2 3">
    <name type="scientific">Chrysochromulina ericina virus CeV-01B</name>
    <dbReference type="NCBI Taxonomy" id="3070830"/>
    <lineage>
        <taxon>Viruses</taxon>
        <taxon>Varidnaviria</taxon>
        <taxon>Bamfordvirae</taxon>
        <taxon>Nucleocytoviricota</taxon>
        <taxon>Megaviricetes</taxon>
        <taxon>Imitervirales</taxon>
        <taxon>Mesomimiviridae</taxon>
        <taxon>Tethysvirus</taxon>
        <taxon>Tethysvirus raunefjordenense</taxon>
    </lineage>
</organism>
<feature type="compositionally biased region" description="Acidic residues" evidence="1">
    <location>
        <begin position="1931"/>
        <end position="1957"/>
    </location>
</feature>
<gene>
    <name evidence="2" type="ORF">ceV_345</name>
</gene>
<proteinExistence type="predicted"/>
<reference evidence="2 3" key="1">
    <citation type="journal article" date="2015" name="Genome Announc.">
        <title>The 474-Kilobase-Pair Complete Genome Sequence of CeV-01B, a Virus Infecting Haptolina (Chrysochromulina) ericina (Prymnesiophyceae).</title>
        <authorList>
            <person name="Gallot-Lavallee L."/>
            <person name="Pagarete A."/>
            <person name="Legendre M."/>
            <person name="Santini S."/>
            <person name="Sandaa R.A."/>
            <person name="Himmelbauer H."/>
            <person name="Ogata H."/>
            <person name="Bratbak G."/>
            <person name="Claverie J.M."/>
        </authorList>
    </citation>
    <scope>NUCLEOTIDE SEQUENCE [LARGE SCALE GENOMIC DNA]</scope>
    <source>
        <strain evidence="2">CeV-01B</strain>
    </source>
</reference>
<feature type="compositionally biased region" description="Acidic residues" evidence="1">
    <location>
        <begin position="711"/>
        <end position="726"/>
    </location>
</feature>
<feature type="compositionally biased region" description="Acidic residues" evidence="1">
    <location>
        <begin position="939"/>
        <end position="952"/>
    </location>
</feature>